<reference evidence="1" key="1">
    <citation type="submission" date="2022-10" db="EMBL/GenBank/DDBJ databases">
        <title>Chryseobacterium sp. nov., a novel bacterial species.</title>
        <authorList>
            <person name="Cao Y."/>
        </authorList>
    </citation>
    <scope>NUCLEOTIDE SEQUENCE</scope>
    <source>
        <strain evidence="1">CCTCC AB2015118</strain>
    </source>
</reference>
<organism evidence="1 2">
    <name type="scientific">Chryseobacterium formosus</name>
    <dbReference type="NCBI Taxonomy" id="1537363"/>
    <lineage>
        <taxon>Bacteria</taxon>
        <taxon>Pseudomonadati</taxon>
        <taxon>Bacteroidota</taxon>
        <taxon>Flavobacteriia</taxon>
        <taxon>Flavobacteriales</taxon>
        <taxon>Weeksellaceae</taxon>
        <taxon>Chryseobacterium group</taxon>
        <taxon>Chryseobacterium</taxon>
    </lineage>
</organism>
<dbReference type="InterPro" id="IPR029074">
    <property type="entry name" value="Imm49"/>
</dbReference>
<dbReference type="Pfam" id="PF15575">
    <property type="entry name" value="Imm49"/>
    <property type="match status" value="1"/>
</dbReference>
<gene>
    <name evidence="1" type="ORF">OF897_12420</name>
</gene>
<protein>
    <submittedName>
        <fullName evidence="1">Immunity 49 family protein</fullName>
    </submittedName>
</protein>
<keyword evidence="2" id="KW-1185">Reference proteome</keyword>
<dbReference type="Proteomes" id="UP001073122">
    <property type="component" value="Unassembled WGS sequence"/>
</dbReference>
<dbReference type="RefSeq" id="WP_267266009.1">
    <property type="nucleotide sequence ID" value="NZ_JAOVZW010000015.1"/>
</dbReference>
<evidence type="ECO:0000313" key="1">
    <source>
        <dbReference type="EMBL" id="MCX8524717.1"/>
    </source>
</evidence>
<dbReference type="EMBL" id="JAOVZW010000015">
    <property type="protein sequence ID" value="MCX8524717.1"/>
    <property type="molecule type" value="Genomic_DNA"/>
</dbReference>
<evidence type="ECO:0000313" key="2">
    <source>
        <dbReference type="Proteomes" id="UP001073122"/>
    </source>
</evidence>
<sequence>MMQNKIILPFFTDEKFAGKPLTLVNCIAFLAHRDGSHLLLMSHFAELYLFKYSNDFVFEKEIPVKEVLNGFRHFNESREFALSESASGQIIISGDANRCFIIDEDGNIDPASYTTTVVNLHGDANALFPQKQEAAAKNLYCNATLLPQSNKLVALVDSEMGFGSIEGKRRGDFIVISDAPFDDARQRPRLKLLAALNKRPSAMYTTDFPGIELKNDTTIYRDDTFGDNLIAAIEINNKKMVFFDPWIGNTYPLTESLLLVPVYDRFKRLSADTCFLLLNIDGVVEGQLQDIEPKNLKLSKLEEFHFAVNHQEQIIYFKGENTIYLFGFDGACLDKIILEGATKSLVAFRLIGHTSQGNLLFFDRKNFHFLQLSPLKPLDGNNVIIIENALTAYKKHKLPKPKVSVKKVKDDKHIYLHKIDAPEVINSNFIRKQKRYPENLKDAKEIFRFLFYVYRDFSEFLQMSVLEKPELSQQKYWFTYGLNCISEFCRLIHFKGETREATIDDSGTFEIKIESGGEYVDVINVLYWAIIARDAEKQKIIANSPIKNWIYREEDWDKNTFGTCFLRLIKEYYLTGNFNTSLYDAAKADLEKYKSSLGPDVKQKFGWYLRSRFLNAFKSLIDNNEAEFHINFALALHAHKEVWSQKKALNRGGTPLCRENEGFLAWDCTVLAVMAYDKGWKLEITSDYVPQFMVDGSINLK</sequence>
<proteinExistence type="predicted"/>
<accession>A0ABT3XSY6</accession>
<comment type="caution">
    <text evidence="1">The sequence shown here is derived from an EMBL/GenBank/DDBJ whole genome shotgun (WGS) entry which is preliminary data.</text>
</comment>
<name>A0ABT3XSY6_9FLAO</name>